<dbReference type="EMBL" id="BGZK01000055">
    <property type="protein sequence ID" value="GBP13213.1"/>
    <property type="molecule type" value="Genomic_DNA"/>
</dbReference>
<dbReference type="Proteomes" id="UP000299102">
    <property type="component" value="Unassembled WGS sequence"/>
</dbReference>
<keyword evidence="2" id="KW-1185">Reference proteome</keyword>
<gene>
    <name evidence="1" type="ORF">EVAR_93164_1</name>
</gene>
<organism evidence="1 2">
    <name type="scientific">Eumeta variegata</name>
    <name type="common">Bagworm moth</name>
    <name type="synonym">Eumeta japonica</name>
    <dbReference type="NCBI Taxonomy" id="151549"/>
    <lineage>
        <taxon>Eukaryota</taxon>
        <taxon>Metazoa</taxon>
        <taxon>Ecdysozoa</taxon>
        <taxon>Arthropoda</taxon>
        <taxon>Hexapoda</taxon>
        <taxon>Insecta</taxon>
        <taxon>Pterygota</taxon>
        <taxon>Neoptera</taxon>
        <taxon>Endopterygota</taxon>
        <taxon>Lepidoptera</taxon>
        <taxon>Glossata</taxon>
        <taxon>Ditrysia</taxon>
        <taxon>Tineoidea</taxon>
        <taxon>Psychidae</taxon>
        <taxon>Oiketicinae</taxon>
        <taxon>Eumeta</taxon>
    </lineage>
</organism>
<comment type="caution">
    <text evidence="1">The sequence shown here is derived from an EMBL/GenBank/DDBJ whole genome shotgun (WGS) entry which is preliminary data.</text>
</comment>
<dbReference type="AlphaFoldDB" id="A0A4C1TFD8"/>
<reference evidence="1 2" key="1">
    <citation type="journal article" date="2019" name="Commun. Biol.">
        <title>The bagworm genome reveals a unique fibroin gene that provides high tensile strength.</title>
        <authorList>
            <person name="Kono N."/>
            <person name="Nakamura H."/>
            <person name="Ohtoshi R."/>
            <person name="Tomita M."/>
            <person name="Numata K."/>
            <person name="Arakawa K."/>
        </authorList>
    </citation>
    <scope>NUCLEOTIDE SEQUENCE [LARGE SCALE GENOMIC DNA]</scope>
</reference>
<name>A0A4C1TFD8_EUMVA</name>
<dbReference type="STRING" id="151549.A0A4C1TFD8"/>
<evidence type="ECO:0000313" key="1">
    <source>
        <dbReference type="EMBL" id="GBP13213.1"/>
    </source>
</evidence>
<evidence type="ECO:0000313" key="2">
    <source>
        <dbReference type="Proteomes" id="UP000299102"/>
    </source>
</evidence>
<sequence>MDKLEVAIEYGTRIRIKSVIRIVNLETHYNQNQNETGAKIENSTGVEIKYRVGIRTKIVTGTGIRIDGMIMAALHHSWTSATSGLRGLFLITCRQNFLRGLFLITCRQTFFVCKAPSGARPSAVANVADA</sequence>
<proteinExistence type="predicted"/>
<protein>
    <submittedName>
        <fullName evidence="1">Uncharacterized protein</fullName>
    </submittedName>
</protein>
<accession>A0A4C1TFD8</accession>